<dbReference type="AlphaFoldDB" id="A0AAD3DES3"/>
<feature type="non-terminal residue" evidence="2">
    <location>
        <position position="151"/>
    </location>
</feature>
<organism evidence="2 3">
    <name type="scientific">Astrephomene gubernaculifera</name>
    <dbReference type="NCBI Taxonomy" id="47775"/>
    <lineage>
        <taxon>Eukaryota</taxon>
        <taxon>Viridiplantae</taxon>
        <taxon>Chlorophyta</taxon>
        <taxon>core chlorophytes</taxon>
        <taxon>Chlorophyceae</taxon>
        <taxon>CS clade</taxon>
        <taxon>Chlamydomonadales</taxon>
        <taxon>Astrephomenaceae</taxon>
        <taxon>Astrephomene</taxon>
    </lineage>
</organism>
<keyword evidence="3" id="KW-1185">Reference proteome</keyword>
<name>A0AAD3DES3_9CHLO</name>
<proteinExistence type="predicted"/>
<feature type="region of interest" description="Disordered" evidence="1">
    <location>
        <begin position="56"/>
        <end position="85"/>
    </location>
</feature>
<dbReference type="Proteomes" id="UP001054857">
    <property type="component" value="Unassembled WGS sequence"/>
</dbReference>
<feature type="compositionally biased region" description="Gly residues" evidence="1">
    <location>
        <begin position="74"/>
        <end position="85"/>
    </location>
</feature>
<gene>
    <name evidence="2" type="ORF">Agub_g1064</name>
</gene>
<sequence length="151" mass="14972">QQTRAAGEVEMRLAAHQPPFCHRIIVSRAPGGVALLLDLMCLPVGRSYIKLSISAQPSAPAPDGAIKSEPGASGSSGGAPAAGGPGEALLRAVQQLVPARLGPEVVVSVGGRAAAHTGPGPRPAAAGGPGPGAPLWLLVPNGRVRQAVEVV</sequence>
<accession>A0AAD3DES3</accession>
<reference evidence="2 3" key="1">
    <citation type="journal article" date="2021" name="Sci. Rep.">
        <title>Genome sequencing of the multicellular alga Astrephomene provides insights into convergent evolution of germ-soma differentiation.</title>
        <authorList>
            <person name="Yamashita S."/>
            <person name="Yamamoto K."/>
            <person name="Matsuzaki R."/>
            <person name="Suzuki S."/>
            <person name="Yamaguchi H."/>
            <person name="Hirooka S."/>
            <person name="Minakuchi Y."/>
            <person name="Miyagishima S."/>
            <person name="Kawachi M."/>
            <person name="Toyoda A."/>
            <person name="Nozaki H."/>
        </authorList>
    </citation>
    <scope>NUCLEOTIDE SEQUENCE [LARGE SCALE GENOMIC DNA]</scope>
    <source>
        <strain evidence="2 3">NIES-4017</strain>
    </source>
</reference>
<protein>
    <submittedName>
        <fullName evidence="2">Uncharacterized protein</fullName>
    </submittedName>
</protein>
<feature type="non-terminal residue" evidence="2">
    <location>
        <position position="1"/>
    </location>
</feature>
<dbReference type="EMBL" id="BMAR01000001">
    <property type="protein sequence ID" value="GFR40496.1"/>
    <property type="molecule type" value="Genomic_DNA"/>
</dbReference>
<comment type="caution">
    <text evidence="2">The sequence shown here is derived from an EMBL/GenBank/DDBJ whole genome shotgun (WGS) entry which is preliminary data.</text>
</comment>
<evidence type="ECO:0000256" key="1">
    <source>
        <dbReference type="SAM" id="MobiDB-lite"/>
    </source>
</evidence>
<evidence type="ECO:0000313" key="2">
    <source>
        <dbReference type="EMBL" id="GFR40496.1"/>
    </source>
</evidence>
<evidence type="ECO:0000313" key="3">
    <source>
        <dbReference type="Proteomes" id="UP001054857"/>
    </source>
</evidence>